<keyword evidence="8" id="KW-1185">Reference proteome</keyword>
<keyword evidence="5" id="KW-0539">Nucleus</keyword>
<dbReference type="InterPro" id="IPR044810">
    <property type="entry name" value="WRKY_plant"/>
</dbReference>
<accession>A0A5J4ZSI6</accession>
<dbReference type="Gene3D" id="2.20.25.80">
    <property type="entry name" value="WRKY domain"/>
    <property type="match status" value="1"/>
</dbReference>
<name>A0A5J4ZSI6_9ASTE</name>
<comment type="subcellular location">
    <subcellularLocation>
        <location evidence="1">Nucleus</location>
    </subcellularLocation>
</comment>
<evidence type="ECO:0000256" key="3">
    <source>
        <dbReference type="ARBA" id="ARBA00023125"/>
    </source>
</evidence>
<protein>
    <recommendedName>
        <fullName evidence="6">WRKY domain-containing protein</fullName>
    </recommendedName>
</protein>
<dbReference type="InterPro" id="IPR036576">
    <property type="entry name" value="WRKY_dom_sf"/>
</dbReference>
<dbReference type="InterPro" id="IPR003657">
    <property type="entry name" value="WRKY_dom"/>
</dbReference>
<keyword evidence="2" id="KW-0805">Transcription regulation</keyword>
<dbReference type="AlphaFoldDB" id="A0A5J4ZSI6"/>
<dbReference type="PROSITE" id="PS50811">
    <property type="entry name" value="WRKY"/>
    <property type="match status" value="1"/>
</dbReference>
<evidence type="ECO:0000313" key="7">
    <source>
        <dbReference type="EMBL" id="KAA8521695.1"/>
    </source>
</evidence>
<reference evidence="7 8" key="1">
    <citation type="submission" date="2019-09" db="EMBL/GenBank/DDBJ databases">
        <title>A chromosome-level genome assembly of the Chinese tupelo Nyssa sinensis.</title>
        <authorList>
            <person name="Yang X."/>
            <person name="Kang M."/>
            <person name="Yang Y."/>
            <person name="Xiong H."/>
            <person name="Wang M."/>
            <person name="Zhang Z."/>
            <person name="Wang Z."/>
            <person name="Wu H."/>
            <person name="Ma T."/>
            <person name="Liu J."/>
            <person name="Xi Z."/>
        </authorList>
    </citation>
    <scope>NUCLEOTIDE SEQUENCE [LARGE SCALE GENOMIC DNA]</scope>
    <source>
        <strain evidence="7">J267</strain>
        <tissue evidence="7">Leaf</tissue>
    </source>
</reference>
<evidence type="ECO:0000256" key="5">
    <source>
        <dbReference type="ARBA" id="ARBA00023242"/>
    </source>
</evidence>
<dbReference type="PANTHER" id="PTHR31429">
    <property type="entry name" value="WRKY TRANSCRIPTION FACTOR 36-RELATED"/>
    <property type="match status" value="1"/>
</dbReference>
<dbReference type="GO" id="GO:0043565">
    <property type="term" value="F:sequence-specific DNA binding"/>
    <property type="evidence" value="ECO:0007669"/>
    <property type="project" value="InterPro"/>
</dbReference>
<dbReference type="Pfam" id="PF03106">
    <property type="entry name" value="WRKY"/>
    <property type="match status" value="1"/>
</dbReference>
<dbReference type="SUPFAM" id="SSF118290">
    <property type="entry name" value="WRKY DNA-binding domain"/>
    <property type="match status" value="1"/>
</dbReference>
<dbReference type="GO" id="GO:0002237">
    <property type="term" value="P:response to molecule of bacterial origin"/>
    <property type="evidence" value="ECO:0007669"/>
    <property type="project" value="UniProtKB-ARBA"/>
</dbReference>
<dbReference type="FunFam" id="2.20.25.80:FF:000008">
    <property type="entry name" value="WRKY transcription factor 40"/>
    <property type="match status" value="1"/>
</dbReference>
<dbReference type="SMART" id="SM00774">
    <property type="entry name" value="WRKY"/>
    <property type="match status" value="1"/>
</dbReference>
<keyword evidence="4" id="KW-0804">Transcription</keyword>
<evidence type="ECO:0000256" key="4">
    <source>
        <dbReference type="ARBA" id="ARBA00023163"/>
    </source>
</evidence>
<dbReference type="GO" id="GO:0042742">
    <property type="term" value="P:defense response to bacterium"/>
    <property type="evidence" value="ECO:0007669"/>
    <property type="project" value="UniProtKB-ARBA"/>
</dbReference>
<organism evidence="7 8">
    <name type="scientific">Nyssa sinensis</name>
    <dbReference type="NCBI Taxonomy" id="561372"/>
    <lineage>
        <taxon>Eukaryota</taxon>
        <taxon>Viridiplantae</taxon>
        <taxon>Streptophyta</taxon>
        <taxon>Embryophyta</taxon>
        <taxon>Tracheophyta</taxon>
        <taxon>Spermatophyta</taxon>
        <taxon>Magnoliopsida</taxon>
        <taxon>eudicotyledons</taxon>
        <taxon>Gunneridae</taxon>
        <taxon>Pentapetalae</taxon>
        <taxon>asterids</taxon>
        <taxon>Cornales</taxon>
        <taxon>Nyssaceae</taxon>
        <taxon>Nyssa</taxon>
    </lineage>
</organism>
<evidence type="ECO:0000259" key="6">
    <source>
        <dbReference type="PROSITE" id="PS50811"/>
    </source>
</evidence>
<feature type="domain" description="WRKY" evidence="6">
    <location>
        <begin position="165"/>
        <end position="231"/>
    </location>
</feature>
<dbReference type="OrthoDB" id="1879341at2759"/>
<evidence type="ECO:0000256" key="2">
    <source>
        <dbReference type="ARBA" id="ARBA00023015"/>
    </source>
</evidence>
<dbReference type="EMBL" id="CM018048">
    <property type="protein sequence ID" value="KAA8521695.1"/>
    <property type="molecule type" value="Genomic_DNA"/>
</dbReference>
<dbReference type="Proteomes" id="UP000325577">
    <property type="component" value="Linkage Group LG5"/>
</dbReference>
<evidence type="ECO:0000313" key="8">
    <source>
        <dbReference type="Proteomes" id="UP000325577"/>
    </source>
</evidence>
<sequence>MEYTCVDTSLNINLNVNPSRPINDECPEIKTEVLSFSILNRKREFEEDFLSLESKLPVKQEVNPLVEELGRVNTENKRLTEMLNVVYEKYNNLQSHCLELTSKSSNNELARLGKRKAEDDNRRNIVRLNGHTESSSCSDEGSCKKLQHCIKTNVSRVYVRTDPSDSSLIVKDGYQWRKYGQKVTRDNPSPRAYYKCSFAPSCPVKKKVQRTAENPSVLVATYEGEHNHFQPFRPESPLSMINQGVNAGSIPTSASPITSSPMASLDLIEPGLCSIAKKSIPSTEVPALQHVLVDKMASSLTKDPSFARALTAAISGRLLEHNRMER</sequence>
<dbReference type="GO" id="GO:0005634">
    <property type="term" value="C:nucleus"/>
    <property type="evidence" value="ECO:0007669"/>
    <property type="project" value="UniProtKB-SubCell"/>
</dbReference>
<dbReference type="GO" id="GO:0031347">
    <property type="term" value="P:regulation of defense response"/>
    <property type="evidence" value="ECO:0007669"/>
    <property type="project" value="UniProtKB-ARBA"/>
</dbReference>
<gene>
    <name evidence="7" type="ORF">F0562_012315</name>
</gene>
<evidence type="ECO:0000256" key="1">
    <source>
        <dbReference type="ARBA" id="ARBA00004123"/>
    </source>
</evidence>
<dbReference type="PANTHER" id="PTHR31429:SF76">
    <property type="entry name" value="WRKY FAMILY TRANSCRIPTION FACTOR-RELATED"/>
    <property type="match status" value="1"/>
</dbReference>
<dbReference type="GO" id="GO:0003700">
    <property type="term" value="F:DNA-binding transcription factor activity"/>
    <property type="evidence" value="ECO:0007669"/>
    <property type="project" value="InterPro"/>
</dbReference>
<keyword evidence="3" id="KW-0238">DNA-binding</keyword>
<dbReference type="GO" id="GO:0009751">
    <property type="term" value="P:response to salicylic acid"/>
    <property type="evidence" value="ECO:0007669"/>
    <property type="project" value="UniProtKB-ARBA"/>
</dbReference>
<dbReference type="GO" id="GO:0050832">
    <property type="term" value="P:defense response to fungus"/>
    <property type="evidence" value="ECO:0007669"/>
    <property type="project" value="UniProtKB-ARBA"/>
</dbReference>
<proteinExistence type="predicted"/>